<evidence type="ECO:0000256" key="4">
    <source>
        <dbReference type="ARBA" id="ARBA00023002"/>
    </source>
</evidence>
<dbReference type="AlphaFoldDB" id="A0A9P5HLC5"/>
<evidence type="ECO:0000256" key="1">
    <source>
        <dbReference type="ARBA" id="ARBA00022450"/>
    </source>
</evidence>
<dbReference type="InterPro" id="IPR036291">
    <property type="entry name" value="NAD(P)-bd_dom_sf"/>
</dbReference>
<dbReference type="InterPro" id="IPR009081">
    <property type="entry name" value="PP-bd_ACP"/>
</dbReference>
<keyword evidence="4" id="KW-0560">Oxidoreductase</keyword>
<dbReference type="InterPro" id="IPR013968">
    <property type="entry name" value="PKS_KR"/>
</dbReference>
<name>A0A9P5HLC5_9HYPO</name>
<dbReference type="SUPFAM" id="SSF47336">
    <property type="entry name" value="ACP-like"/>
    <property type="match status" value="1"/>
</dbReference>
<dbReference type="SMART" id="SM00822">
    <property type="entry name" value="PKS_KR"/>
    <property type="match status" value="1"/>
</dbReference>
<evidence type="ECO:0000256" key="2">
    <source>
        <dbReference type="ARBA" id="ARBA00022553"/>
    </source>
</evidence>
<gene>
    <name evidence="7" type="ORF">G7Z17_g3331</name>
</gene>
<dbReference type="GO" id="GO:0044550">
    <property type="term" value="P:secondary metabolite biosynthetic process"/>
    <property type="evidence" value="ECO:0007669"/>
    <property type="project" value="TreeGrafter"/>
</dbReference>
<reference evidence="7" key="1">
    <citation type="submission" date="2020-03" db="EMBL/GenBank/DDBJ databases">
        <title>Draft Genome Sequence of Cylindrodendrum hubeiense.</title>
        <authorList>
            <person name="Buettner E."/>
            <person name="Kellner H."/>
        </authorList>
    </citation>
    <scope>NUCLEOTIDE SEQUENCE</scope>
    <source>
        <strain evidence="7">IHI 201604</strain>
    </source>
</reference>
<accession>A0A9P5HLC5</accession>
<dbReference type="Gene3D" id="3.40.50.720">
    <property type="entry name" value="NAD(P)-binding Rossmann-like Domain"/>
    <property type="match status" value="1"/>
</dbReference>
<organism evidence="7 8">
    <name type="scientific">Cylindrodendrum hubeiense</name>
    <dbReference type="NCBI Taxonomy" id="595255"/>
    <lineage>
        <taxon>Eukaryota</taxon>
        <taxon>Fungi</taxon>
        <taxon>Dikarya</taxon>
        <taxon>Ascomycota</taxon>
        <taxon>Pezizomycotina</taxon>
        <taxon>Sordariomycetes</taxon>
        <taxon>Hypocreomycetidae</taxon>
        <taxon>Hypocreales</taxon>
        <taxon>Nectriaceae</taxon>
        <taxon>Cylindrodendrum</taxon>
    </lineage>
</organism>
<protein>
    <recommendedName>
        <fullName evidence="6">Carrier domain-containing protein</fullName>
    </recommendedName>
</protein>
<keyword evidence="2" id="KW-0597">Phosphoprotein</keyword>
<dbReference type="InterPro" id="IPR036736">
    <property type="entry name" value="ACP-like_sf"/>
</dbReference>
<evidence type="ECO:0000313" key="7">
    <source>
        <dbReference type="EMBL" id="KAF7553839.1"/>
    </source>
</evidence>
<dbReference type="Proteomes" id="UP000722485">
    <property type="component" value="Unassembled WGS sequence"/>
</dbReference>
<dbReference type="InterPro" id="IPR020806">
    <property type="entry name" value="PKS_PP-bd"/>
</dbReference>
<keyword evidence="3" id="KW-0808">Transferase</keyword>
<dbReference type="SUPFAM" id="SSF51735">
    <property type="entry name" value="NAD(P)-binding Rossmann-fold domains"/>
    <property type="match status" value="1"/>
</dbReference>
<dbReference type="GO" id="GO:0031177">
    <property type="term" value="F:phosphopantetheine binding"/>
    <property type="evidence" value="ECO:0007669"/>
    <property type="project" value="InterPro"/>
</dbReference>
<evidence type="ECO:0000256" key="5">
    <source>
        <dbReference type="ARBA" id="ARBA00023268"/>
    </source>
</evidence>
<keyword evidence="8" id="KW-1185">Reference proteome</keyword>
<evidence type="ECO:0000259" key="6">
    <source>
        <dbReference type="PROSITE" id="PS50075"/>
    </source>
</evidence>
<evidence type="ECO:0000256" key="3">
    <source>
        <dbReference type="ARBA" id="ARBA00022679"/>
    </source>
</evidence>
<dbReference type="Gene3D" id="1.10.1200.10">
    <property type="entry name" value="ACP-like"/>
    <property type="match status" value="1"/>
</dbReference>
<evidence type="ECO:0000313" key="8">
    <source>
        <dbReference type="Proteomes" id="UP000722485"/>
    </source>
</evidence>
<keyword evidence="1" id="KW-0596">Phosphopantetheine</keyword>
<dbReference type="InterPro" id="IPR057326">
    <property type="entry name" value="KR_dom"/>
</dbReference>
<dbReference type="EMBL" id="JAANBB010000040">
    <property type="protein sequence ID" value="KAF7553839.1"/>
    <property type="molecule type" value="Genomic_DNA"/>
</dbReference>
<keyword evidence="5" id="KW-0511">Multifunctional enzyme</keyword>
<feature type="domain" description="Carrier" evidence="6">
    <location>
        <begin position="235"/>
        <end position="313"/>
    </location>
</feature>
<dbReference type="GO" id="GO:0006633">
    <property type="term" value="P:fatty acid biosynthetic process"/>
    <property type="evidence" value="ECO:0007669"/>
    <property type="project" value="TreeGrafter"/>
</dbReference>
<dbReference type="SMART" id="SM00823">
    <property type="entry name" value="PKS_PP"/>
    <property type="match status" value="1"/>
</dbReference>
<proteinExistence type="predicted"/>
<dbReference type="GO" id="GO:0016491">
    <property type="term" value="F:oxidoreductase activity"/>
    <property type="evidence" value="ECO:0007669"/>
    <property type="project" value="UniProtKB-KW"/>
</dbReference>
<comment type="caution">
    <text evidence="7">The sequence shown here is derived from an EMBL/GenBank/DDBJ whole genome shotgun (WGS) entry which is preliminary data.</text>
</comment>
<dbReference type="InterPro" id="IPR050091">
    <property type="entry name" value="PKS_NRPS_Biosynth_Enz"/>
</dbReference>
<dbReference type="OrthoDB" id="329835at2759"/>
<sequence length="337" mass="37249">MADVTRAIAAAPTPIAGVLQMSMVLRDLPLLNIGYDDWRAVLDPKVKGTWNLHNALTGVKLDFFILLSSLVGIIGQPGQANYAAANSFLDSFMQYRHSLGLPCSSIDLGGMDGIGFLTTRPAKLHQYRSSGLFLLQEQHLIDAIRIAMKRSSPVDSLHPTGPRTAFVPMSQIAMGLRSSKALSDPRNRVIFTGDVRFSLYANMDPTDRIDTESRDEELRELLKEAEANPDMLNEPTTLQRLSLEIGRTLFKYLVLPEEDLDVNLTLESIGVDSLVSIEIRNWWRRSLGLDITVLEIMNAGTIEGLGKTAISALKEKFRVKQDTAAETDGNKGSSEYK</sequence>
<dbReference type="PANTHER" id="PTHR43775">
    <property type="entry name" value="FATTY ACID SYNTHASE"/>
    <property type="match status" value="1"/>
</dbReference>
<dbReference type="Pfam" id="PF23297">
    <property type="entry name" value="ACP_SdgA_C"/>
    <property type="match status" value="1"/>
</dbReference>
<dbReference type="Pfam" id="PF08659">
    <property type="entry name" value="KR"/>
    <property type="match status" value="1"/>
</dbReference>
<dbReference type="PANTHER" id="PTHR43775:SF49">
    <property type="entry name" value="SYNTHASE, PUTATIVE (JCVI)-RELATED"/>
    <property type="match status" value="1"/>
</dbReference>
<dbReference type="GO" id="GO:0004312">
    <property type="term" value="F:fatty acid synthase activity"/>
    <property type="evidence" value="ECO:0007669"/>
    <property type="project" value="TreeGrafter"/>
</dbReference>
<dbReference type="PROSITE" id="PS50075">
    <property type="entry name" value="CARRIER"/>
    <property type="match status" value="1"/>
</dbReference>